<feature type="transmembrane region" description="Helical" evidence="10">
    <location>
        <begin position="229"/>
        <end position="251"/>
    </location>
</feature>
<dbReference type="GO" id="GO:0000329">
    <property type="term" value="C:fungal-type vacuole membrane"/>
    <property type="evidence" value="ECO:0007669"/>
    <property type="project" value="TreeGrafter"/>
</dbReference>
<feature type="transmembrane region" description="Helical" evidence="10">
    <location>
        <begin position="80"/>
        <end position="102"/>
    </location>
</feature>
<dbReference type="Pfam" id="PF07690">
    <property type="entry name" value="MFS_1"/>
    <property type="match status" value="1"/>
</dbReference>
<dbReference type="Gene3D" id="1.20.1250.20">
    <property type="entry name" value="MFS general substrate transporter like domains"/>
    <property type="match status" value="1"/>
</dbReference>
<dbReference type="EMBL" id="ONZQ02000008">
    <property type="protein sequence ID" value="SPO03641.1"/>
    <property type="molecule type" value="Genomic_DNA"/>
</dbReference>
<feature type="transmembrane region" description="Helical" evidence="10">
    <location>
        <begin position="454"/>
        <end position="482"/>
    </location>
</feature>
<dbReference type="Proteomes" id="UP001187682">
    <property type="component" value="Unassembled WGS sequence"/>
</dbReference>
<feature type="transmembrane region" description="Helical" evidence="10">
    <location>
        <begin position="109"/>
        <end position="129"/>
    </location>
</feature>
<accession>A0AAE8MZJ9</accession>
<evidence type="ECO:0000256" key="10">
    <source>
        <dbReference type="SAM" id="Phobius"/>
    </source>
</evidence>
<dbReference type="PANTHER" id="PTHR21576:SF45">
    <property type="entry name" value="TRANSPORTER MCH1-RELATED"/>
    <property type="match status" value="1"/>
</dbReference>
<evidence type="ECO:0000256" key="6">
    <source>
        <dbReference type="ARBA" id="ARBA00022989"/>
    </source>
</evidence>
<feature type="transmembrane region" description="Helical" evidence="10">
    <location>
        <begin position="537"/>
        <end position="557"/>
    </location>
</feature>
<dbReference type="CDD" id="cd17354">
    <property type="entry name" value="MFS_Mch1p_like"/>
    <property type="match status" value="1"/>
</dbReference>
<gene>
    <name evidence="11" type="ORF">DNG_06324</name>
</gene>
<comment type="caution">
    <text evidence="11">The sequence shown here is derived from an EMBL/GenBank/DDBJ whole genome shotgun (WGS) entry which is preliminary data.</text>
</comment>
<sequence>MPPPPLEDEASASYPPSSSSIHSTSPPGSSLLRTRRAKTIARTAAFVFSVISALCAGSITTFSLYGHILQSRLHYTQLQVNGVAIASSIAQYLPVSLLGYICDRYGTKPLSAIAAALFGVGYSLAATIYRRVDARNALDGSAPAYPGGESDRTYPLMVFSFFCIGSATCAMYLTAVATCAKNFGKGRNRGMALATPIASFGLSGMWLSQVGSRLFHETNPDGLRGDVDVFRYFIFLAILLVAVGAVGMVTLRVVDEEDLIEEAIEELEHSGLLDAGARRGGYGAIYHDGEETDDEGAALLDPAKDLEDDARWKKERVLNAETRRFLSDSTMWCFALGFLLMIGPGEAFINNLGTVIGTLYAPRASLIAAPTSPATHVSIVGVTSTVARLLTGSLTDLLAPSPQTQHVQVTPGNSSPYTRFSVSRVTFLLGSGVTLSLGLLALASGFIQNHGERFWIVSSLVGAGYGAVFSLTPIIITVIWGVENFATNWGIVAMFPALGATFWGVVYSAVYQAGAEDTPGAGAGGDLFCYGHQCYALTFWAMAASVWVACLMVLWAWKGTNGWAQRGVVI</sequence>
<keyword evidence="12" id="KW-1185">Reference proteome</keyword>
<keyword evidence="3" id="KW-0813">Transport</keyword>
<keyword evidence="7 10" id="KW-0472">Membrane</keyword>
<feature type="transmembrane region" description="Helical" evidence="10">
    <location>
        <begin position="191"/>
        <end position="209"/>
    </location>
</feature>
<evidence type="ECO:0000256" key="2">
    <source>
        <dbReference type="ARBA" id="ARBA00008335"/>
    </source>
</evidence>
<dbReference type="SUPFAM" id="SSF103473">
    <property type="entry name" value="MFS general substrate transporter"/>
    <property type="match status" value="1"/>
</dbReference>
<comment type="subcellular location">
    <subcellularLocation>
        <location evidence="1">Vacuole membrane</location>
        <topology evidence="1">Multi-pass membrane protein</topology>
    </subcellularLocation>
</comment>
<keyword evidence="6 10" id="KW-1133">Transmembrane helix</keyword>
<keyword evidence="5 10" id="KW-0812">Transmembrane</keyword>
<dbReference type="PANTHER" id="PTHR21576">
    <property type="entry name" value="UNCHARACTERIZED NODULIN-LIKE PROTEIN"/>
    <property type="match status" value="1"/>
</dbReference>
<dbReference type="InterPro" id="IPR011701">
    <property type="entry name" value="MFS"/>
</dbReference>
<keyword evidence="4" id="KW-0926">Vacuole</keyword>
<dbReference type="GO" id="GO:0022857">
    <property type="term" value="F:transmembrane transporter activity"/>
    <property type="evidence" value="ECO:0007669"/>
    <property type="project" value="InterPro"/>
</dbReference>
<feature type="transmembrane region" description="Helical" evidence="10">
    <location>
        <begin position="43"/>
        <end position="68"/>
    </location>
</feature>
<feature type="transmembrane region" description="Helical" evidence="10">
    <location>
        <begin position="489"/>
        <end position="510"/>
    </location>
</feature>
<protein>
    <recommendedName>
        <fullName evidence="8">Probable transporter MCH1</fullName>
    </recommendedName>
</protein>
<feature type="region of interest" description="Disordered" evidence="9">
    <location>
        <begin position="1"/>
        <end position="32"/>
    </location>
</feature>
<evidence type="ECO:0000256" key="1">
    <source>
        <dbReference type="ARBA" id="ARBA00004128"/>
    </source>
</evidence>
<evidence type="ECO:0000256" key="8">
    <source>
        <dbReference type="ARBA" id="ARBA00039330"/>
    </source>
</evidence>
<dbReference type="AlphaFoldDB" id="A0AAE8MZJ9"/>
<evidence type="ECO:0000256" key="7">
    <source>
        <dbReference type="ARBA" id="ARBA00023136"/>
    </source>
</evidence>
<evidence type="ECO:0000256" key="4">
    <source>
        <dbReference type="ARBA" id="ARBA00022554"/>
    </source>
</evidence>
<feature type="compositionally biased region" description="Acidic residues" evidence="9">
    <location>
        <begin position="1"/>
        <end position="10"/>
    </location>
</feature>
<feature type="transmembrane region" description="Helical" evidence="10">
    <location>
        <begin position="425"/>
        <end position="448"/>
    </location>
</feature>
<evidence type="ECO:0000256" key="3">
    <source>
        <dbReference type="ARBA" id="ARBA00022448"/>
    </source>
</evidence>
<evidence type="ECO:0000256" key="5">
    <source>
        <dbReference type="ARBA" id="ARBA00022692"/>
    </source>
</evidence>
<name>A0AAE8MZJ9_9PEZI</name>
<evidence type="ECO:0000313" key="12">
    <source>
        <dbReference type="Proteomes" id="UP001187682"/>
    </source>
</evidence>
<evidence type="ECO:0000256" key="9">
    <source>
        <dbReference type="SAM" id="MobiDB-lite"/>
    </source>
</evidence>
<proteinExistence type="inferred from homology"/>
<comment type="similarity">
    <text evidence="2">Belongs to the major facilitator superfamily.</text>
</comment>
<dbReference type="InterPro" id="IPR036259">
    <property type="entry name" value="MFS_trans_sf"/>
</dbReference>
<feature type="transmembrane region" description="Helical" evidence="10">
    <location>
        <begin position="156"/>
        <end position="179"/>
    </location>
</feature>
<organism evidence="11 12">
    <name type="scientific">Cephalotrichum gorgonifer</name>
    <dbReference type="NCBI Taxonomy" id="2041049"/>
    <lineage>
        <taxon>Eukaryota</taxon>
        <taxon>Fungi</taxon>
        <taxon>Dikarya</taxon>
        <taxon>Ascomycota</taxon>
        <taxon>Pezizomycotina</taxon>
        <taxon>Sordariomycetes</taxon>
        <taxon>Hypocreomycetidae</taxon>
        <taxon>Microascales</taxon>
        <taxon>Microascaceae</taxon>
        <taxon>Cephalotrichum</taxon>
    </lineage>
</organism>
<feature type="compositionally biased region" description="Low complexity" evidence="9">
    <location>
        <begin position="11"/>
        <end position="30"/>
    </location>
</feature>
<evidence type="ECO:0000313" key="11">
    <source>
        <dbReference type="EMBL" id="SPO03641.1"/>
    </source>
</evidence>
<reference evidence="11" key="1">
    <citation type="submission" date="2018-03" db="EMBL/GenBank/DDBJ databases">
        <authorList>
            <person name="Guldener U."/>
        </authorList>
    </citation>
    <scope>NUCLEOTIDE SEQUENCE</scope>
</reference>